<evidence type="ECO:0000256" key="1">
    <source>
        <dbReference type="ARBA" id="ARBA00022679"/>
    </source>
</evidence>
<dbReference type="EMBL" id="UINC01001174">
    <property type="protein sequence ID" value="SUZ73305.1"/>
    <property type="molecule type" value="Genomic_DNA"/>
</dbReference>
<accession>A0A381Q1U9</accession>
<feature type="domain" description="Carbohydrate kinase PfkB" evidence="3">
    <location>
        <begin position="6"/>
        <end position="252"/>
    </location>
</feature>
<dbReference type="Pfam" id="PF00294">
    <property type="entry name" value="PfkB"/>
    <property type="match status" value="1"/>
</dbReference>
<protein>
    <recommendedName>
        <fullName evidence="3">Carbohydrate kinase PfkB domain-containing protein</fullName>
    </recommendedName>
</protein>
<dbReference type="PANTHER" id="PTHR10584:SF166">
    <property type="entry name" value="RIBOKINASE"/>
    <property type="match status" value="1"/>
</dbReference>
<evidence type="ECO:0000256" key="2">
    <source>
        <dbReference type="ARBA" id="ARBA00022777"/>
    </source>
</evidence>
<dbReference type="Gene3D" id="3.40.1190.20">
    <property type="match status" value="1"/>
</dbReference>
<keyword evidence="1" id="KW-0808">Transferase</keyword>
<evidence type="ECO:0000259" key="3">
    <source>
        <dbReference type="Pfam" id="PF00294"/>
    </source>
</evidence>
<dbReference type="InterPro" id="IPR029056">
    <property type="entry name" value="Ribokinase-like"/>
</dbReference>
<gene>
    <name evidence="4" type="ORF">METZ01_LOCUS26159</name>
</gene>
<dbReference type="InterPro" id="IPR011611">
    <property type="entry name" value="PfkB_dom"/>
</dbReference>
<evidence type="ECO:0000313" key="4">
    <source>
        <dbReference type="EMBL" id="SUZ73305.1"/>
    </source>
</evidence>
<dbReference type="PANTHER" id="PTHR10584">
    <property type="entry name" value="SUGAR KINASE"/>
    <property type="match status" value="1"/>
</dbReference>
<dbReference type="GO" id="GO:0016301">
    <property type="term" value="F:kinase activity"/>
    <property type="evidence" value="ECO:0007669"/>
    <property type="project" value="UniProtKB-KW"/>
</dbReference>
<keyword evidence="2" id="KW-0418">Kinase</keyword>
<sequence>MQYDITLIGNYTNDTIITATGTKQVDGGGFNYGAHAAIALGAKTAAITRLNKNHKHVIKNLENLGVDVFPTYTTDSTHIKLIYPTNDWDNRTLIMSKSAGSFSANQFDDIDSKIFLINASVRDEVDQETILSLSKKKSLIGIDLQGFIRKINDDGILMDSVWKEKEKILNIVHYLKADAVEAQFLSGETDLISSARTLASFGPKEIIITHKDGVLVYANNEIIQKPFKSKKIVGRSGRGDTCGASYVFMRLSLTPDQAATWAAAATSIKMESDTPLLKNKSYIKSLVKQYDI</sequence>
<dbReference type="AlphaFoldDB" id="A0A381Q1U9"/>
<proteinExistence type="predicted"/>
<dbReference type="SUPFAM" id="SSF53613">
    <property type="entry name" value="Ribokinase-like"/>
    <property type="match status" value="1"/>
</dbReference>
<name>A0A381Q1U9_9ZZZZ</name>
<organism evidence="4">
    <name type="scientific">marine metagenome</name>
    <dbReference type="NCBI Taxonomy" id="408172"/>
    <lineage>
        <taxon>unclassified sequences</taxon>
        <taxon>metagenomes</taxon>
        <taxon>ecological metagenomes</taxon>
    </lineage>
</organism>
<reference evidence="4" key="1">
    <citation type="submission" date="2018-05" db="EMBL/GenBank/DDBJ databases">
        <authorList>
            <person name="Lanie J.A."/>
            <person name="Ng W.-L."/>
            <person name="Kazmierczak K.M."/>
            <person name="Andrzejewski T.M."/>
            <person name="Davidsen T.M."/>
            <person name="Wayne K.J."/>
            <person name="Tettelin H."/>
            <person name="Glass J.I."/>
            <person name="Rusch D."/>
            <person name="Podicherti R."/>
            <person name="Tsui H.-C.T."/>
            <person name="Winkler M.E."/>
        </authorList>
    </citation>
    <scope>NUCLEOTIDE SEQUENCE</scope>
</reference>